<reference evidence="1 2" key="1">
    <citation type="journal article" date="2014" name="PLoS Genet.">
        <title>Phylogenetically driven sequencing of extremely halophilic archaea reveals strategies for static and dynamic osmo-response.</title>
        <authorList>
            <person name="Becker E.A."/>
            <person name="Seitzer P.M."/>
            <person name="Tritt A."/>
            <person name="Larsen D."/>
            <person name="Krusor M."/>
            <person name="Yao A.I."/>
            <person name="Wu D."/>
            <person name="Madern D."/>
            <person name="Eisen J.A."/>
            <person name="Darling A.E."/>
            <person name="Facciotti M.T."/>
        </authorList>
    </citation>
    <scope>NUCLEOTIDE SEQUENCE [LARGE SCALE GENOMIC DNA]</scope>
    <source>
        <strain evidence="1 2">DSM 1137</strain>
    </source>
</reference>
<comment type="caution">
    <text evidence="1">The sequence shown here is derived from an EMBL/GenBank/DDBJ whole genome shotgun (WGS) entry which is preliminary data.</text>
</comment>
<keyword evidence="2" id="KW-1185">Reference proteome</keyword>
<protein>
    <submittedName>
        <fullName evidence="1">Uncharacterized protein</fullName>
    </submittedName>
</protein>
<gene>
    <name evidence="1" type="ORF">C471_16022</name>
</gene>
<dbReference type="AlphaFoldDB" id="M0DLE1"/>
<accession>M0DLE1</accession>
<name>M0DLE1_9EURY</name>
<dbReference type="PATRIC" id="fig|1227484.4.peg.3159"/>
<dbReference type="Proteomes" id="UP000011514">
    <property type="component" value="Unassembled WGS sequence"/>
</dbReference>
<dbReference type="EMBL" id="AOJE01000070">
    <property type="protein sequence ID" value="ELZ36326.1"/>
    <property type="molecule type" value="Genomic_DNA"/>
</dbReference>
<evidence type="ECO:0000313" key="2">
    <source>
        <dbReference type="Proteomes" id="UP000011514"/>
    </source>
</evidence>
<sequence length="90" mass="10270">MSSVDRRIDVDLDTDENVAIAVVEERREVEIDELFDENGELVVVWNVVDPSPDPSAYPLSDFPEFRGYEPQGVKVVLHPRLVPKGQCRYL</sequence>
<dbReference type="OrthoDB" id="321651at2157"/>
<proteinExistence type="predicted"/>
<evidence type="ECO:0000313" key="1">
    <source>
        <dbReference type="EMBL" id="ELZ36326.1"/>
    </source>
</evidence>
<organism evidence="1 2">
    <name type="scientific">Halorubrum saccharovorum DSM 1137</name>
    <dbReference type="NCBI Taxonomy" id="1227484"/>
    <lineage>
        <taxon>Archaea</taxon>
        <taxon>Methanobacteriati</taxon>
        <taxon>Methanobacteriota</taxon>
        <taxon>Stenosarchaea group</taxon>
        <taxon>Halobacteria</taxon>
        <taxon>Halobacteriales</taxon>
        <taxon>Haloferacaceae</taxon>
        <taxon>Halorubrum</taxon>
    </lineage>
</organism>